<dbReference type="HOGENOM" id="CLU_000604_1_2_9"/>
<keyword evidence="5" id="KW-1185">Reference proteome</keyword>
<evidence type="ECO:0000313" key="4">
    <source>
        <dbReference type="EMBL" id="ADI00011.1"/>
    </source>
</evidence>
<dbReference type="GO" id="GO:0005524">
    <property type="term" value="F:ATP binding"/>
    <property type="evidence" value="ECO:0007669"/>
    <property type="project" value="UniProtKB-KW"/>
</dbReference>
<dbReference type="STRING" id="439292.Bsel_2509"/>
<proteinExistence type="predicted"/>
<dbReference type="SUPFAM" id="SSF52540">
    <property type="entry name" value="P-loop containing nucleoside triphosphate hydrolases"/>
    <property type="match status" value="1"/>
</dbReference>
<dbReference type="OrthoDB" id="9804819at2"/>
<dbReference type="InterPro" id="IPR003439">
    <property type="entry name" value="ABC_transporter-like_ATP-bd"/>
</dbReference>
<dbReference type="PANTHER" id="PTHR43158">
    <property type="entry name" value="SKFA PEPTIDE EXPORT ATP-BINDING PROTEIN SKFE"/>
    <property type="match status" value="1"/>
</dbReference>
<sequence length="293" mass="33313">MKVSHLSKSIHSRSILNDLSFTIRTGSITGIIGRNGAGKTTLLRTMAGILVPDRGDVTINGKSIIRHPAEKQSLIFVPDNLEALKTYSTKELVHLYKLVYPRFDMDYFEEMRALFSLPDVTRLTKYSKGMKALFVLILSFACRVDYLLLDEPTDGLDAVVKKKVLHFLTEQARANHVSVMIASHRLEELDYMVDDVLILRNGELDEHFAIRDLKKQYRKLQVAYEGEALIPDFIRNRVIELDRTGSVHAILIPNEDKSIYDQLKDTQPILLEELTLSLEDIFLARLGGNDDVL</sequence>
<dbReference type="CDD" id="cd03230">
    <property type="entry name" value="ABC_DR_subfamily_A"/>
    <property type="match status" value="1"/>
</dbReference>
<dbReference type="SMART" id="SM00382">
    <property type="entry name" value="AAA"/>
    <property type="match status" value="1"/>
</dbReference>
<dbReference type="eggNOG" id="COG1131">
    <property type="taxonomic scope" value="Bacteria"/>
</dbReference>
<evidence type="ECO:0000313" key="5">
    <source>
        <dbReference type="Proteomes" id="UP000000271"/>
    </source>
</evidence>
<evidence type="ECO:0000256" key="2">
    <source>
        <dbReference type="ARBA" id="ARBA00022840"/>
    </source>
</evidence>
<gene>
    <name evidence="4" type="ordered locus">Bsel_2509</name>
</gene>
<dbReference type="InterPro" id="IPR017871">
    <property type="entry name" value="ABC_transporter-like_CS"/>
</dbReference>
<feature type="domain" description="ABC transporter" evidence="3">
    <location>
        <begin position="1"/>
        <end position="226"/>
    </location>
</feature>
<reference evidence="4" key="1">
    <citation type="submission" date="2009-10" db="EMBL/GenBank/DDBJ databases">
        <title>Complete sequence of Bacillus selenitireducens MLS10.</title>
        <authorList>
            <consortium name="US DOE Joint Genome Institute"/>
            <person name="Lucas S."/>
            <person name="Copeland A."/>
            <person name="Lapidus A."/>
            <person name="Glavina del Rio T."/>
            <person name="Dalin E."/>
            <person name="Tice H."/>
            <person name="Bruce D."/>
            <person name="Goodwin L."/>
            <person name="Pitluck S."/>
            <person name="Sims D."/>
            <person name="Brettin T."/>
            <person name="Detter J.C."/>
            <person name="Han C."/>
            <person name="Larimer F."/>
            <person name="Land M."/>
            <person name="Hauser L."/>
            <person name="Kyrpides N."/>
            <person name="Ovchinnikova G."/>
            <person name="Stolz J."/>
        </authorList>
    </citation>
    <scope>NUCLEOTIDE SEQUENCE [LARGE SCALE GENOMIC DNA]</scope>
    <source>
        <strain evidence="4">MLS10</strain>
    </source>
</reference>
<dbReference type="RefSeq" id="WP_013173432.1">
    <property type="nucleotide sequence ID" value="NC_014219.1"/>
</dbReference>
<dbReference type="InterPro" id="IPR003593">
    <property type="entry name" value="AAA+_ATPase"/>
</dbReference>
<organism evidence="4 5">
    <name type="scientific">Bacillus selenitireducens (strain ATCC 700615 / DSM 15326 / MLS10)</name>
    <dbReference type="NCBI Taxonomy" id="439292"/>
    <lineage>
        <taxon>Bacteria</taxon>
        <taxon>Bacillati</taxon>
        <taxon>Bacillota</taxon>
        <taxon>Bacilli</taxon>
        <taxon>Bacillales</taxon>
        <taxon>Bacillaceae</taxon>
        <taxon>Salisediminibacterium</taxon>
    </lineage>
</organism>
<keyword evidence="2" id="KW-0067">ATP-binding</keyword>
<dbReference type="PANTHER" id="PTHR43158:SF10">
    <property type="entry name" value="ABC TRANSPORTER ATP-BINDING PROTEIN YTRB"/>
    <property type="match status" value="1"/>
</dbReference>
<dbReference type="Pfam" id="PF00005">
    <property type="entry name" value="ABC_tran"/>
    <property type="match status" value="1"/>
</dbReference>
<evidence type="ECO:0000256" key="1">
    <source>
        <dbReference type="ARBA" id="ARBA00022741"/>
    </source>
</evidence>
<evidence type="ECO:0000259" key="3">
    <source>
        <dbReference type="PROSITE" id="PS50893"/>
    </source>
</evidence>
<dbReference type="Gene3D" id="3.40.50.300">
    <property type="entry name" value="P-loop containing nucleotide triphosphate hydrolases"/>
    <property type="match status" value="1"/>
</dbReference>
<dbReference type="KEGG" id="bse:Bsel_2509"/>
<dbReference type="EMBL" id="CP001791">
    <property type="protein sequence ID" value="ADI00011.1"/>
    <property type="molecule type" value="Genomic_DNA"/>
</dbReference>
<dbReference type="GO" id="GO:0016887">
    <property type="term" value="F:ATP hydrolysis activity"/>
    <property type="evidence" value="ECO:0007669"/>
    <property type="project" value="InterPro"/>
</dbReference>
<dbReference type="Proteomes" id="UP000000271">
    <property type="component" value="Chromosome"/>
</dbReference>
<dbReference type="PROSITE" id="PS50893">
    <property type="entry name" value="ABC_TRANSPORTER_2"/>
    <property type="match status" value="1"/>
</dbReference>
<accession>D6XX34</accession>
<dbReference type="AlphaFoldDB" id="D6XX34"/>
<keyword evidence="1" id="KW-0547">Nucleotide-binding</keyword>
<dbReference type="PROSITE" id="PS00211">
    <property type="entry name" value="ABC_TRANSPORTER_1"/>
    <property type="match status" value="1"/>
</dbReference>
<protein>
    <submittedName>
        <fullName evidence="4">ABC transporter related protein</fullName>
    </submittedName>
</protein>
<dbReference type="InterPro" id="IPR027417">
    <property type="entry name" value="P-loop_NTPase"/>
</dbReference>
<name>D6XX34_BACIE</name>